<dbReference type="EMBL" id="AJIL01000196">
    <property type="protein sequence ID" value="KNE91597.1"/>
    <property type="molecule type" value="Genomic_DNA"/>
</dbReference>
<feature type="region of interest" description="Disordered" evidence="1">
    <location>
        <begin position="119"/>
        <end position="144"/>
    </location>
</feature>
<evidence type="ECO:0000256" key="1">
    <source>
        <dbReference type="SAM" id="MobiDB-lite"/>
    </source>
</evidence>
<evidence type="ECO:0000313" key="3">
    <source>
        <dbReference type="Proteomes" id="UP000054564"/>
    </source>
</evidence>
<accession>A0A0L0UX24</accession>
<comment type="caution">
    <text evidence="2">The sequence shown here is derived from an EMBL/GenBank/DDBJ whole genome shotgun (WGS) entry which is preliminary data.</text>
</comment>
<protein>
    <submittedName>
        <fullName evidence="2">Uncharacterized protein</fullName>
    </submittedName>
</protein>
<dbReference type="AlphaFoldDB" id="A0A0L0UX24"/>
<reference evidence="3" key="1">
    <citation type="submission" date="2014-03" db="EMBL/GenBank/DDBJ databases">
        <title>The Genome Sequence of Puccinia striiformis f. sp. tritici PST-78.</title>
        <authorList>
            <consortium name="The Broad Institute Genome Sequencing Platform"/>
            <person name="Cuomo C."/>
            <person name="Hulbert S."/>
            <person name="Chen X."/>
            <person name="Walker B."/>
            <person name="Young S.K."/>
            <person name="Zeng Q."/>
            <person name="Gargeya S."/>
            <person name="Fitzgerald M."/>
            <person name="Haas B."/>
            <person name="Abouelleil A."/>
            <person name="Alvarado L."/>
            <person name="Arachchi H.M."/>
            <person name="Berlin A.M."/>
            <person name="Chapman S.B."/>
            <person name="Goldberg J."/>
            <person name="Griggs A."/>
            <person name="Gujja S."/>
            <person name="Hansen M."/>
            <person name="Howarth C."/>
            <person name="Imamovic A."/>
            <person name="Larimer J."/>
            <person name="McCowan C."/>
            <person name="Montmayeur A."/>
            <person name="Murphy C."/>
            <person name="Neiman D."/>
            <person name="Pearson M."/>
            <person name="Priest M."/>
            <person name="Roberts A."/>
            <person name="Saif S."/>
            <person name="Shea T."/>
            <person name="Sisk P."/>
            <person name="Sykes S."/>
            <person name="Wortman J."/>
            <person name="Nusbaum C."/>
            <person name="Birren B."/>
        </authorList>
    </citation>
    <scope>NUCLEOTIDE SEQUENCE [LARGE SCALE GENOMIC DNA]</scope>
    <source>
        <strain evidence="3">race PST-78</strain>
    </source>
</reference>
<gene>
    <name evidence="2" type="ORF">PSTG_14993</name>
</gene>
<dbReference type="Proteomes" id="UP000054564">
    <property type="component" value="Unassembled WGS sequence"/>
</dbReference>
<keyword evidence="3" id="KW-1185">Reference proteome</keyword>
<evidence type="ECO:0000313" key="2">
    <source>
        <dbReference type="EMBL" id="KNE91597.1"/>
    </source>
</evidence>
<proteinExistence type="predicted"/>
<name>A0A0L0UX24_9BASI</name>
<organism evidence="2 3">
    <name type="scientific">Puccinia striiformis f. sp. tritici PST-78</name>
    <dbReference type="NCBI Taxonomy" id="1165861"/>
    <lineage>
        <taxon>Eukaryota</taxon>
        <taxon>Fungi</taxon>
        <taxon>Dikarya</taxon>
        <taxon>Basidiomycota</taxon>
        <taxon>Pucciniomycotina</taxon>
        <taxon>Pucciniomycetes</taxon>
        <taxon>Pucciniales</taxon>
        <taxon>Pucciniaceae</taxon>
        <taxon>Puccinia</taxon>
    </lineage>
</organism>
<sequence length="185" mass="20161">MTFNETTVVVKMSPSDEQLNQVPSWMAGAEAAPQAPFQKLSDKIRSPGVELAVTGRLNFTSKTPRAQADLGFSSQARKSSRKGIIIKSRRRLSSSTQNDFGSHIKLRVGRITSVKRMLISGQSQKENKSDDCSTSTTPKNSIPARAPQVTAALCLQLPPLDLSQFRIVQCHSGMGRGSTKTSRSR</sequence>